<dbReference type="InterPro" id="IPR048333">
    <property type="entry name" value="HA2_WH"/>
</dbReference>
<keyword evidence="27" id="KW-0694">RNA-binding</keyword>
<evidence type="ECO:0000256" key="7">
    <source>
        <dbReference type="ARBA" id="ARBA00004489"/>
    </source>
</evidence>
<evidence type="ECO:0000256" key="36">
    <source>
        <dbReference type="ARBA" id="ARBA00023242"/>
    </source>
</evidence>
<keyword evidence="45" id="KW-1185">Reference proteome</keyword>
<gene>
    <name evidence="44" type="ORF">V1264_007863</name>
</gene>
<evidence type="ECO:0000256" key="29">
    <source>
        <dbReference type="ARBA" id="ARBA00022990"/>
    </source>
</evidence>
<evidence type="ECO:0000256" key="1">
    <source>
        <dbReference type="ARBA" id="ARBA00001946"/>
    </source>
</evidence>
<keyword evidence="35" id="KW-0804">Transcription</keyword>
<dbReference type="GO" id="GO:0005829">
    <property type="term" value="C:cytosol"/>
    <property type="evidence" value="ECO:0007669"/>
    <property type="project" value="UniProtKB-SubCell"/>
</dbReference>
<evidence type="ECO:0000256" key="39">
    <source>
        <dbReference type="ARBA" id="ARBA00076143"/>
    </source>
</evidence>
<evidence type="ECO:0000256" key="21">
    <source>
        <dbReference type="ARBA" id="ARBA00022801"/>
    </source>
</evidence>
<feature type="compositionally biased region" description="Basic and acidic residues" evidence="41">
    <location>
        <begin position="128"/>
        <end position="156"/>
    </location>
</feature>
<dbReference type="FunFam" id="1.20.120.1080:FF:000002">
    <property type="entry name" value="Putative ATP-dependent RNA helicase DHX36"/>
    <property type="match status" value="1"/>
</dbReference>
<evidence type="ECO:0000256" key="11">
    <source>
        <dbReference type="ARBA" id="ARBA00022454"/>
    </source>
</evidence>
<dbReference type="InterPro" id="IPR014001">
    <property type="entry name" value="Helicase_ATP-bd"/>
</dbReference>
<evidence type="ECO:0000313" key="44">
    <source>
        <dbReference type="EMBL" id="KAK7094211.1"/>
    </source>
</evidence>
<feature type="compositionally biased region" description="Polar residues" evidence="41">
    <location>
        <begin position="157"/>
        <end position="169"/>
    </location>
</feature>
<keyword evidence="19" id="KW-0547">Nucleotide-binding</keyword>
<dbReference type="InterPro" id="IPR001650">
    <property type="entry name" value="Helicase_C-like"/>
</dbReference>
<dbReference type="Proteomes" id="UP001374579">
    <property type="component" value="Unassembled WGS sequence"/>
</dbReference>
<evidence type="ECO:0000256" key="18">
    <source>
        <dbReference type="ARBA" id="ARBA00022737"/>
    </source>
</evidence>
<dbReference type="GO" id="GO:0051607">
    <property type="term" value="P:defense response to virus"/>
    <property type="evidence" value="ECO:0007669"/>
    <property type="project" value="UniProtKB-KW"/>
</dbReference>
<evidence type="ECO:0000256" key="10">
    <source>
        <dbReference type="ARBA" id="ARBA00022448"/>
    </source>
</evidence>
<keyword evidence="18" id="KW-0677">Repeat</keyword>
<evidence type="ECO:0000256" key="13">
    <source>
        <dbReference type="ARBA" id="ARBA00022490"/>
    </source>
</evidence>
<evidence type="ECO:0000256" key="20">
    <source>
        <dbReference type="ARBA" id="ARBA00022782"/>
    </source>
</evidence>
<keyword evidence="37" id="KW-0966">Cell projection</keyword>
<evidence type="ECO:0000256" key="33">
    <source>
        <dbReference type="ARBA" id="ARBA00023128"/>
    </source>
</evidence>
<dbReference type="CDD" id="cd18791">
    <property type="entry name" value="SF2_C_RHA"/>
    <property type="match status" value="1"/>
</dbReference>
<evidence type="ECO:0000256" key="6">
    <source>
        <dbReference type="ARBA" id="ARBA00004484"/>
    </source>
</evidence>
<dbReference type="GO" id="GO:0005739">
    <property type="term" value="C:mitochondrion"/>
    <property type="evidence" value="ECO:0007669"/>
    <property type="project" value="UniProtKB-SubCell"/>
</dbReference>
<proteinExistence type="predicted"/>
<feature type="compositionally biased region" description="Basic and acidic residues" evidence="41">
    <location>
        <begin position="105"/>
        <end position="120"/>
    </location>
</feature>
<feature type="domain" description="Helicase ATP-binding" evidence="42">
    <location>
        <begin position="317"/>
        <end position="488"/>
    </location>
</feature>
<name>A0AAN9AVT1_9CAEN</name>
<evidence type="ECO:0000256" key="2">
    <source>
        <dbReference type="ARBA" id="ARBA00004173"/>
    </source>
</evidence>
<protein>
    <recommendedName>
        <fullName evidence="38">ATP-dependent DNA/RNA helicase DHX36</fullName>
    </recommendedName>
    <alternativeName>
        <fullName evidence="40">DEAD/H box polypeptide 36</fullName>
    </alternativeName>
    <alternativeName>
        <fullName evidence="39">MLE-like protein 1</fullName>
    </alternativeName>
</protein>
<dbReference type="SMART" id="SM00487">
    <property type="entry name" value="DEXDc"/>
    <property type="match status" value="1"/>
</dbReference>
<keyword evidence="13" id="KW-0963">Cytoplasm</keyword>
<evidence type="ECO:0000256" key="5">
    <source>
        <dbReference type="ARBA" id="ARBA00004324"/>
    </source>
</evidence>
<evidence type="ECO:0000259" key="42">
    <source>
        <dbReference type="PROSITE" id="PS51192"/>
    </source>
</evidence>
<evidence type="ECO:0000256" key="32">
    <source>
        <dbReference type="ARBA" id="ARBA00023125"/>
    </source>
</evidence>
<dbReference type="GO" id="GO:0005524">
    <property type="term" value="F:ATP binding"/>
    <property type="evidence" value="ECO:0007669"/>
    <property type="project" value="UniProtKB-KW"/>
</dbReference>
<keyword evidence="31" id="KW-0051">Antiviral defense</keyword>
<evidence type="ECO:0000256" key="12">
    <source>
        <dbReference type="ARBA" id="ARBA00022473"/>
    </source>
</evidence>
<evidence type="ECO:0000256" key="22">
    <source>
        <dbReference type="ARBA" id="ARBA00022806"/>
    </source>
</evidence>
<accession>A0AAN9AVT1</accession>
<dbReference type="FunFam" id="3.40.50.300:FF:000739">
    <property type="entry name" value="Putative ATP-dependent RNA helicase DHX36"/>
    <property type="match status" value="1"/>
</dbReference>
<feature type="compositionally biased region" description="Polar residues" evidence="41">
    <location>
        <begin position="197"/>
        <end position="222"/>
    </location>
</feature>
<evidence type="ECO:0000256" key="4">
    <source>
        <dbReference type="ARBA" id="ARBA00004279"/>
    </source>
</evidence>
<dbReference type="SMART" id="SM00847">
    <property type="entry name" value="HA2"/>
    <property type="match status" value="1"/>
</dbReference>
<keyword evidence="22" id="KW-0347">Helicase</keyword>
<keyword evidence="34" id="KW-0010">Activator</keyword>
<evidence type="ECO:0000256" key="35">
    <source>
        <dbReference type="ARBA" id="ARBA00023163"/>
    </source>
</evidence>
<evidence type="ECO:0000256" key="28">
    <source>
        <dbReference type="ARBA" id="ARBA00022895"/>
    </source>
</evidence>
<dbReference type="InterPro" id="IPR011709">
    <property type="entry name" value="DEAD-box_helicase_OB_fold"/>
</dbReference>
<dbReference type="GO" id="GO:0000781">
    <property type="term" value="C:chromosome, telomeric region"/>
    <property type="evidence" value="ECO:0007669"/>
    <property type="project" value="UniProtKB-SubCell"/>
</dbReference>
<evidence type="ECO:0000256" key="9">
    <source>
        <dbReference type="ARBA" id="ARBA00004574"/>
    </source>
</evidence>
<evidence type="ECO:0000256" key="34">
    <source>
        <dbReference type="ARBA" id="ARBA00023159"/>
    </source>
</evidence>
<feature type="compositionally biased region" description="Basic and acidic residues" evidence="41">
    <location>
        <begin position="178"/>
        <end position="191"/>
    </location>
</feature>
<feature type="compositionally biased region" description="Polar residues" evidence="41">
    <location>
        <begin position="80"/>
        <end position="91"/>
    </location>
</feature>
<evidence type="ECO:0000256" key="3">
    <source>
        <dbReference type="ARBA" id="ARBA00004210"/>
    </source>
</evidence>
<evidence type="ECO:0000256" key="38">
    <source>
        <dbReference type="ARBA" id="ARBA00069921"/>
    </source>
</evidence>
<evidence type="ECO:0000256" key="30">
    <source>
        <dbReference type="ARBA" id="ARBA00023015"/>
    </source>
</evidence>
<organism evidence="44 45">
    <name type="scientific">Littorina saxatilis</name>
    <dbReference type="NCBI Taxonomy" id="31220"/>
    <lineage>
        <taxon>Eukaryota</taxon>
        <taxon>Metazoa</taxon>
        <taxon>Spiralia</taxon>
        <taxon>Lophotrochozoa</taxon>
        <taxon>Mollusca</taxon>
        <taxon>Gastropoda</taxon>
        <taxon>Caenogastropoda</taxon>
        <taxon>Littorinimorpha</taxon>
        <taxon>Littorinoidea</taxon>
        <taxon>Littorinidae</taxon>
        <taxon>Littorina</taxon>
    </lineage>
</organism>
<comment type="cofactor">
    <cofactor evidence="1">
        <name>Mg(2+)</name>
        <dbReference type="ChEBI" id="CHEBI:18420"/>
    </cofactor>
</comment>
<dbReference type="Pfam" id="PF21010">
    <property type="entry name" value="HA2_C"/>
    <property type="match status" value="1"/>
</dbReference>
<dbReference type="GO" id="GO:0043204">
    <property type="term" value="C:perikaryon"/>
    <property type="evidence" value="ECO:0007669"/>
    <property type="project" value="UniProtKB-SubCell"/>
</dbReference>
<dbReference type="GO" id="GO:0045087">
    <property type="term" value="P:innate immune response"/>
    <property type="evidence" value="ECO:0007669"/>
    <property type="project" value="UniProtKB-KW"/>
</dbReference>
<keyword evidence="14" id="KW-0678">Repressor</keyword>
<dbReference type="Gene3D" id="3.40.50.300">
    <property type="entry name" value="P-loop containing nucleotide triphosphate hydrolases"/>
    <property type="match status" value="2"/>
</dbReference>
<evidence type="ECO:0000256" key="23">
    <source>
        <dbReference type="ARBA" id="ARBA00022840"/>
    </source>
</evidence>
<keyword evidence="28" id="KW-0779">Telomere</keyword>
<dbReference type="GO" id="GO:0016607">
    <property type="term" value="C:nuclear speck"/>
    <property type="evidence" value="ECO:0007669"/>
    <property type="project" value="UniProtKB-SubCell"/>
</dbReference>
<keyword evidence="10" id="KW-0813">Transport</keyword>
<evidence type="ECO:0000259" key="43">
    <source>
        <dbReference type="PROSITE" id="PS51194"/>
    </source>
</evidence>
<dbReference type="SMART" id="SM00490">
    <property type="entry name" value="HELICc"/>
    <property type="match status" value="1"/>
</dbReference>
<dbReference type="GO" id="GO:0030154">
    <property type="term" value="P:cell differentiation"/>
    <property type="evidence" value="ECO:0007669"/>
    <property type="project" value="UniProtKB-KW"/>
</dbReference>
<dbReference type="FunFam" id="3.40.50.300:FF:000670">
    <property type="entry name" value="Putative ATP-dependent RNA helicase DHX36"/>
    <property type="match status" value="1"/>
</dbReference>
<dbReference type="GO" id="GO:0030424">
    <property type="term" value="C:axon"/>
    <property type="evidence" value="ECO:0007669"/>
    <property type="project" value="UniProtKB-SubCell"/>
</dbReference>
<keyword evidence="17" id="KW-0479">Metal-binding</keyword>
<dbReference type="GO" id="GO:0046872">
    <property type="term" value="F:metal ion binding"/>
    <property type="evidence" value="ECO:0007669"/>
    <property type="project" value="UniProtKB-KW"/>
</dbReference>
<feature type="domain" description="Helicase C-terminal" evidence="43">
    <location>
        <begin position="571"/>
        <end position="741"/>
    </location>
</feature>
<comment type="subcellular location">
    <subcellularLocation>
        <location evidence="7">Cell projection</location>
        <location evidence="7">Axon</location>
    </subcellularLocation>
    <subcellularLocation>
        <location evidence="4">Cell projection</location>
        <location evidence="4">Dendrite</location>
    </subcellularLocation>
    <subcellularLocation>
        <location evidence="9">Chromosome</location>
        <location evidence="9">Telomere</location>
    </subcellularLocation>
    <subcellularLocation>
        <location evidence="3">Cytoplasm</location>
        <location evidence="3">Stress granule</location>
    </subcellularLocation>
    <subcellularLocation>
        <location evidence="8">Cytoplasm</location>
        <location evidence="8">Cytosol</location>
    </subcellularLocation>
    <subcellularLocation>
        <location evidence="2">Mitochondrion</location>
    </subcellularLocation>
    <subcellularLocation>
        <location evidence="5">Nucleus speckle</location>
    </subcellularLocation>
    <subcellularLocation>
        <location evidence="6">Perikaryon</location>
    </subcellularLocation>
</comment>
<dbReference type="PANTHER" id="PTHR18934:SF237">
    <property type="entry name" value="ATP-DEPENDENT DNA_RNA HELICASE DHX36"/>
    <property type="match status" value="1"/>
</dbReference>
<dbReference type="InterPro" id="IPR059023">
    <property type="entry name" value="RNA_hel_CTD"/>
</dbReference>
<dbReference type="GO" id="GO:0003677">
    <property type="term" value="F:DNA binding"/>
    <property type="evidence" value="ECO:0007669"/>
    <property type="project" value="UniProtKB-KW"/>
</dbReference>
<keyword evidence="23" id="KW-0067">ATP-binding</keyword>
<keyword evidence="33" id="KW-0496">Mitochondrion</keyword>
<keyword evidence="26" id="KW-0391">Immunity</keyword>
<keyword evidence="11" id="KW-0158">Chromosome</keyword>
<feature type="region of interest" description="Disordered" evidence="41">
    <location>
        <begin position="13"/>
        <end position="233"/>
    </location>
</feature>
<dbReference type="GO" id="GO:0030425">
    <property type="term" value="C:dendrite"/>
    <property type="evidence" value="ECO:0007669"/>
    <property type="project" value="UniProtKB-SubCell"/>
</dbReference>
<dbReference type="Pfam" id="PF04408">
    <property type="entry name" value="WHD_HA2"/>
    <property type="match status" value="1"/>
</dbReference>
<dbReference type="InterPro" id="IPR027417">
    <property type="entry name" value="P-loop_NTPase"/>
</dbReference>
<evidence type="ECO:0000256" key="26">
    <source>
        <dbReference type="ARBA" id="ARBA00022859"/>
    </source>
</evidence>
<evidence type="ECO:0000256" key="19">
    <source>
        <dbReference type="ARBA" id="ARBA00022741"/>
    </source>
</evidence>
<keyword evidence="25" id="KW-0810">Translation regulation</keyword>
<evidence type="ECO:0000256" key="31">
    <source>
        <dbReference type="ARBA" id="ARBA00023118"/>
    </source>
</evidence>
<keyword evidence="32" id="KW-0238">DNA-binding</keyword>
<dbReference type="Gene3D" id="1.20.120.1080">
    <property type="match status" value="1"/>
</dbReference>
<evidence type="ECO:0000256" key="27">
    <source>
        <dbReference type="ARBA" id="ARBA00022884"/>
    </source>
</evidence>
<dbReference type="Pfam" id="PF26026">
    <property type="entry name" value="RNA_hel_CTD"/>
    <property type="match status" value="1"/>
</dbReference>
<keyword evidence="15" id="KW-0597">Phosphoprotein</keyword>
<reference evidence="44 45" key="1">
    <citation type="submission" date="2024-02" db="EMBL/GenBank/DDBJ databases">
        <title>Chromosome-scale genome assembly of the rough periwinkle Littorina saxatilis.</title>
        <authorList>
            <person name="De Jode A."/>
            <person name="Faria R."/>
            <person name="Formenti G."/>
            <person name="Sims Y."/>
            <person name="Smith T.P."/>
            <person name="Tracey A."/>
            <person name="Wood J.M.D."/>
            <person name="Zagrodzka Z.B."/>
            <person name="Johannesson K."/>
            <person name="Butlin R.K."/>
            <person name="Leder E.H."/>
        </authorList>
    </citation>
    <scope>NUCLEOTIDE SEQUENCE [LARGE SCALE GENOMIC DNA]</scope>
    <source>
        <strain evidence="44">Snail1</strain>
        <tissue evidence="44">Muscle</tissue>
    </source>
</reference>
<evidence type="ECO:0000256" key="15">
    <source>
        <dbReference type="ARBA" id="ARBA00022553"/>
    </source>
</evidence>
<dbReference type="Pfam" id="PF00271">
    <property type="entry name" value="Helicase_C"/>
    <property type="match status" value="1"/>
</dbReference>
<keyword evidence="24" id="KW-0460">Magnesium</keyword>
<dbReference type="Pfam" id="PF00270">
    <property type="entry name" value="DEAD"/>
    <property type="match status" value="1"/>
</dbReference>
<dbReference type="PROSITE" id="PS51194">
    <property type="entry name" value="HELICASE_CTER"/>
    <property type="match status" value="1"/>
</dbReference>
<evidence type="ECO:0000313" key="45">
    <source>
        <dbReference type="Proteomes" id="UP001374579"/>
    </source>
</evidence>
<keyword evidence="12" id="KW-0217">Developmental protein</keyword>
<evidence type="ECO:0000256" key="16">
    <source>
        <dbReference type="ARBA" id="ARBA00022588"/>
    </source>
</evidence>
<evidence type="ECO:0000256" key="8">
    <source>
        <dbReference type="ARBA" id="ARBA00004514"/>
    </source>
</evidence>
<evidence type="ECO:0000256" key="14">
    <source>
        <dbReference type="ARBA" id="ARBA00022491"/>
    </source>
</evidence>
<keyword evidence="21" id="KW-0378">Hydrolase</keyword>
<feature type="compositionally biased region" description="Acidic residues" evidence="41">
    <location>
        <begin position="64"/>
        <end position="73"/>
    </location>
</feature>
<dbReference type="InterPro" id="IPR007502">
    <property type="entry name" value="Helicase-assoc_dom"/>
</dbReference>
<dbReference type="GO" id="GO:0002151">
    <property type="term" value="F:G-quadruplex RNA binding"/>
    <property type="evidence" value="ECO:0007669"/>
    <property type="project" value="TreeGrafter"/>
</dbReference>
<evidence type="ECO:0000256" key="25">
    <source>
        <dbReference type="ARBA" id="ARBA00022845"/>
    </source>
</evidence>
<evidence type="ECO:0000256" key="37">
    <source>
        <dbReference type="ARBA" id="ARBA00023273"/>
    </source>
</evidence>
<keyword evidence="16" id="KW-0399">Innate immunity</keyword>
<evidence type="ECO:0000256" key="24">
    <source>
        <dbReference type="ARBA" id="ARBA00022842"/>
    </source>
</evidence>
<keyword evidence="20" id="KW-0221">Differentiation</keyword>
<dbReference type="GO" id="GO:0003724">
    <property type="term" value="F:RNA helicase activity"/>
    <property type="evidence" value="ECO:0007669"/>
    <property type="project" value="TreeGrafter"/>
</dbReference>
<evidence type="ECO:0000256" key="40">
    <source>
        <dbReference type="ARBA" id="ARBA00083335"/>
    </source>
</evidence>
<evidence type="ECO:0000256" key="41">
    <source>
        <dbReference type="SAM" id="MobiDB-lite"/>
    </source>
</evidence>
<dbReference type="Pfam" id="PF07717">
    <property type="entry name" value="OB_NTP_bind"/>
    <property type="match status" value="1"/>
</dbReference>
<dbReference type="EMBL" id="JBAMIC010000019">
    <property type="protein sequence ID" value="KAK7094211.1"/>
    <property type="molecule type" value="Genomic_DNA"/>
</dbReference>
<dbReference type="PANTHER" id="PTHR18934">
    <property type="entry name" value="ATP-DEPENDENT RNA HELICASE"/>
    <property type="match status" value="1"/>
</dbReference>
<evidence type="ECO:0000256" key="17">
    <source>
        <dbReference type="ARBA" id="ARBA00022723"/>
    </source>
</evidence>
<dbReference type="GO" id="GO:0016787">
    <property type="term" value="F:hydrolase activity"/>
    <property type="evidence" value="ECO:0007669"/>
    <property type="project" value="UniProtKB-KW"/>
</dbReference>
<dbReference type="GO" id="GO:0003678">
    <property type="term" value="F:DNA helicase activity"/>
    <property type="evidence" value="ECO:0007669"/>
    <property type="project" value="TreeGrafter"/>
</dbReference>
<comment type="caution">
    <text evidence="44">The sequence shown here is derived from an EMBL/GenBank/DDBJ whole genome shotgun (WGS) entry which is preliminary data.</text>
</comment>
<dbReference type="GO" id="GO:0006417">
    <property type="term" value="P:regulation of translation"/>
    <property type="evidence" value="ECO:0007669"/>
    <property type="project" value="UniProtKB-KW"/>
</dbReference>
<keyword evidence="36" id="KW-0539">Nucleus</keyword>
<dbReference type="AlphaFoldDB" id="A0AAN9AVT1"/>
<keyword evidence="29" id="KW-0007">Acetylation</keyword>
<dbReference type="InterPro" id="IPR011545">
    <property type="entry name" value="DEAD/DEAH_box_helicase_dom"/>
</dbReference>
<keyword evidence="30" id="KW-0805">Transcription regulation</keyword>
<dbReference type="PROSITE" id="PS51192">
    <property type="entry name" value="HELICASE_ATP_BIND_1"/>
    <property type="match status" value="1"/>
</dbReference>
<dbReference type="GO" id="GO:0010494">
    <property type="term" value="C:cytoplasmic stress granule"/>
    <property type="evidence" value="ECO:0007669"/>
    <property type="project" value="UniProtKB-SubCell"/>
</dbReference>
<sequence>MDQHRENNIRRLLNNIDQADNVPPQMLRDFDEKDNGEEDSWWDQKSSNSGGAAAHGRSTAAVDNWEELSEDVEMAANRQPGCSTEHSSNRQNTHERSSQRAASGSRDDESFSSRRTDYRSEQSYGRQKTHEGFSQKTDSGSRDNESFSSRRTDSRSEQTYSRPKTQEGYSQKKAGSTSRDDESHSSRRTDSRSGSSQPTGSGSRNDGSSTSQGLPRTPSSGALGSAEDDADMEEDVPQVAGVLEYNRAHGEFIFLDDELGEGFTQDEGAGSVGLPGNSALDQRLSAQAEQRLTDKKFQKMFDFRKKLPSYAKRHELVGLLRDNQVLVVSGETGCGKTTQVPQFILDDYIERGDGSQCHIICTQPRRISAVSVAERVASERCEKCGGDDTSVGYQIRLEVRQPRKQGSMLFCTTGIVIKFLEGDPLLKRTTHVIIDEIHERDLQSDFLMIILKDLLPRRPDLKVILMSATLNAEMFSQYFNRCPMINIPGFTYPVKEYLLEDVLEMTRYRPDPNAKRKPKRSFKRQDREKEQEEEWNYQAWLRNLDGSYSRSTIEALRNFDFTKIDLDLVMALIQHIVSTKEDGALLVFVPGWEEISNLHKMLQANPSFTAGRYKIIPLHSLMPTVNQREVFDRPPPGVRKIVIATNIAETSITIDDVVFVVDCGKIKVKDYDPATNLTCLEPQWVSRANSKQRRGRAGRVQAGYCYHLYTGLKWLEMMDYLPPEMLRTRLEELCLQIKLLKLGRIEPFVSKAMQPPSMEALHKAIVTLQELNALDGEENLLPLGKHLARMPVDPHTGKMILFGAMFCCLNPILTVAASLSFKDAFVIPLGKEKEADKARKELAESSKSDHYVLIRAMELWERSLSRGADRQFCWDYFLSPSTLRMLKDMKKQLADLLHDLNFVASKNPKDPQSNINSGDLGLVKAVLCAGLYPHVAKVASTPRPGDPPYKMVKLHTKNGKGKVSVHPKSVNCRETHFESKWLVYYHMLKTTQVYVHDCTMVSPYPLLFFGGKISIIMDSGQECISVDDWIVFRASRSTAQLVKDLRRQLDRLLEEKIVRPGVTNWNETEKEGALMRAIAELISTEEVEGGTGGGEGAGRWGGRR</sequence>
<dbReference type="SUPFAM" id="SSF52540">
    <property type="entry name" value="P-loop containing nucleoside triphosphate hydrolases"/>
    <property type="match status" value="1"/>
</dbReference>